<gene>
    <name evidence="4" type="ORF">DWY25_05320</name>
</gene>
<dbReference type="PIRSF" id="PIRSF005572">
    <property type="entry name" value="NifS"/>
    <property type="match status" value="1"/>
</dbReference>
<dbReference type="PANTHER" id="PTHR11601:SF50">
    <property type="entry name" value="CYSTEINE DESULFURASE ISCS 2-RELATED"/>
    <property type="match status" value="1"/>
</dbReference>
<sequence length="386" mass="42601">MRKVLPDNAIYFDNASTTPVHPEVRKLVNSLLETSFANSESLYDEGMEISRLMEKSRSQIASLLKVQPHEIIFTSGASEANNMAVKGAAFAAMGRKNHLITTKVEHSSVANAMRQLEEVFGFDVTWLDVDERGVVRLDQLEQALSEKTALVSIMAVNNEVGSVMPLEAMKKIVRKNSHALLHIDCVQALKRIDLDLNQVDLASFSAHKIEGLKGSGFLMKKQHVNLVPIISGGQQEQGLRGGTANSVADIALAKTLRLALEEQTLYRTVTRQLNQRMREGLALLPEIEINSPDNGVSAILNFSCKTIPSEVMMNALNSRNICVSAQSTCSSKSKTPSHVLKAMGMSDKRALSSIRCSFSSRNTPEEVDRFLRELKEILHKYGTHSI</sequence>
<dbReference type="AlphaFoldDB" id="A0A412G3W4"/>
<dbReference type="SUPFAM" id="SSF53383">
    <property type="entry name" value="PLP-dependent transferases"/>
    <property type="match status" value="1"/>
</dbReference>
<comment type="caution">
    <text evidence="4">The sequence shown here is derived from an EMBL/GenBank/DDBJ whole genome shotgun (WGS) entry which is preliminary data.</text>
</comment>
<evidence type="ECO:0000259" key="3">
    <source>
        <dbReference type="Pfam" id="PF00266"/>
    </source>
</evidence>
<dbReference type="InterPro" id="IPR015424">
    <property type="entry name" value="PyrdxlP-dep_Trfase"/>
</dbReference>
<dbReference type="EMBL" id="QRUP01000005">
    <property type="protein sequence ID" value="RGR75200.1"/>
    <property type="molecule type" value="Genomic_DNA"/>
</dbReference>
<dbReference type="RefSeq" id="WP_117894381.1">
    <property type="nucleotide sequence ID" value="NZ_CABJCV010000005.1"/>
</dbReference>
<keyword evidence="5" id="KW-1185">Reference proteome</keyword>
<evidence type="ECO:0000256" key="1">
    <source>
        <dbReference type="ARBA" id="ARBA00001933"/>
    </source>
</evidence>
<protein>
    <submittedName>
        <fullName evidence="4">Cysteine desulfurase</fullName>
    </submittedName>
</protein>
<dbReference type="InterPro" id="IPR015421">
    <property type="entry name" value="PyrdxlP-dep_Trfase_major"/>
</dbReference>
<proteinExistence type="predicted"/>
<dbReference type="GeneID" id="83014824"/>
<reference evidence="4 5" key="1">
    <citation type="submission" date="2018-08" db="EMBL/GenBank/DDBJ databases">
        <title>A genome reference for cultivated species of the human gut microbiota.</title>
        <authorList>
            <person name="Zou Y."/>
            <person name="Xue W."/>
            <person name="Luo G."/>
        </authorList>
    </citation>
    <scope>NUCLEOTIDE SEQUENCE [LARGE SCALE GENOMIC DNA]</scope>
    <source>
        <strain evidence="4 5">AF24-29</strain>
    </source>
</reference>
<evidence type="ECO:0000313" key="4">
    <source>
        <dbReference type="EMBL" id="RGR75200.1"/>
    </source>
</evidence>
<keyword evidence="2" id="KW-0663">Pyridoxal phosphate</keyword>
<organism evidence="4 5">
    <name type="scientific">Holdemania filiformis</name>
    <dbReference type="NCBI Taxonomy" id="61171"/>
    <lineage>
        <taxon>Bacteria</taxon>
        <taxon>Bacillati</taxon>
        <taxon>Bacillota</taxon>
        <taxon>Erysipelotrichia</taxon>
        <taxon>Erysipelotrichales</taxon>
        <taxon>Erysipelotrichaceae</taxon>
        <taxon>Holdemania</taxon>
    </lineage>
</organism>
<accession>A0A412G3W4</accession>
<dbReference type="Gene3D" id="3.90.1150.10">
    <property type="entry name" value="Aspartate Aminotransferase, domain 1"/>
    <property type="match status" value="1"/>
</dbReference>
<dbReference type="Proteomes" id="UP000284178">
    <property type="component" value="Unassembled WGS sequence"/>
</dbReference>
<name>A0A412G3W4_9FIRM</name>
<dbReference type="Pfam" id="PF00266">
    <property type="entry name" value="Aminotran_5"/>
    <property type="match status" value="1"/>
</dbReference>
<dbReference type="Gene3D" id="1.10.260.50">
    <property type="match status" value="1"/>
</dbReference>
<dbReference type="Gene3D" id="3.40.640.10">
    <property type="entry name" value="Type I PLP-dependent aspartate aminotransferase-like (Major domain)"/>
    <property type="match status" value="1"/>
</dbReference>
<dbReference type="PANTHER" id="PTHR11601">
    <property type="entry name" value="CYSTEINE DESULFURYLASE FAMILY MEMBER"/>
    <property type="match status" value="1"/>
</dbReference>
<feature type="domain" description="Aminotransferase class V" evidence="3">
    <location>
        <begin position="10"/>
        <end position="370"/>
    </location>
</feature>
<dbReference type="InterPro" id="IPR015422">
    <property type="entry name" value="PyrdxlP-dep_Trfase_small"/>
</dbReference>
<evidence type="ECO:0000256" key="2">
    <source>
        <dbReference type="ARBA" id="ARBA00022898"/>
    </source>
</evidence>
<dbReference type="InterPro" id="IPR000192">
    <property type="entry name" value="Aminotrans_V_dom"/>
</dbReference>
<evidence type="ECO:0000313" key="5">
    <source>
        <dbReference type="Proteomes" id="UP000284178"/>
    </source>
</evidence>
<dbReference type="GO" id="GO:0003824">
    <property type="term" value="F:catalytic activity"/>
    <property type="evidence" value="ECO:0007669"/>
    <property type="project" value="UniProtKB-ARBA"/>
</dbReference>
<dbReference type="InterPro" id="IPR016454">
    <property type="entry name" value="Cysteine_dSase"/>
</dbReference>
<comment type="cofactor">
    <cofactor evidence="1">
        <name>pyridoxal 5'-phosphate</name>
        <dbReference type="ChEBI" id="CHEBI:597326"/>
    </cofactor>
</comment>